<feature type="compositionally biased region" description="Low complexity" evidence="6">
    <location>
        <begin position="153"/>
        <end position="163"/>
    </location>
</feature>
<dbReference type="STRING" id="1176198.SAMN05444716_10134"/>
<protein>
    <submittedName>
        <fullName evidence="9">Phage shock protein PspC (Stress-responsive transcriptional regulator)</fullName>
    </submittedName>
</protein>
<keyword evidence="10" id="KW-1185">Reference proteome</keyword>
<name>A0A1I6NTR8_9ACTN</name>
<feature type="transmembrane region" description="Helical" evidence="7">
    <location>
        <begin position="310"/>
        <end position="331"/>
    </location>
</feature>
<keyword evidence="2" id="KW-1003">Cell membrane</keyword>
<feature type="transmembrane region" description="Helical" evidence="7">
    <location>
        <begin position="255"/>
        <end position="278"/>
    </location>
</feature>
<keyword evidence="5 7" id="KW-0472">Membrane</keyword>
<dbReference type="PANTHER" id="PTHR33885">
    <property type="entry name" value="PHAGE SHOCK PROTEIN C"/>
    <property type="match status" value="1"/>
</dbReference>
<evidence type="ECO:0000259" key="8">
    <source>
        <dbReference type="Pfam" id="PF04024"/>
    </source>
</evidence>
<dbReference type="Proteomes" id="UP000198873">
    <property type="component" value="Unassembled WGS sequence"/>
</dbReference>
<keyword evidence="3 7" id="KW-0812">Transmembrane</keyword>
<evidence type="ECO:0000256" key="4">
    <source>
        <dbReference type="ARBA" id="ARBA00022989"/>
    </source>
</evidence>
<evidence type="ECO:0000256" key="2">
    <source>
        <dbReference type="ARBA" id="ARBA00022475"/>
    </source>
</evidence>
<dbReference type="PANTHER" id="PTHR33885:SF3">
    <property type="entry name" value="PHAGE SHOCK PROTEIN C"/>
    <property type="match status" value="1"/>
</dbReference>
<dbReference type="GO" id="GO:0005886">
    <property type="term" value="C:plasma membrane"/>
    <property type="evidence" value="ECO:0007669"/>
    <property type="project" value="UniProtKB-SubCell"/>
</dbReference>
<evidence type="ECO:0000313" key="9">
    <source>
        <dbReference type="EMBL" id="SFS31347.1"/>
    </source>
</evidence>
<sequence>MEGMSVDESAPPAPVTARLTRSRRQKVVGGVCGGLGRYFHLDPVLFRVPLAVLSVIGGLGLIAYGVAWLLIPFEGEEENEGRRLLSGRVEGPGLTALLFTLVGCGLYVASVSTRHPAIWFSVLLVTAVGGAAYWSRRRVLAGEDEPAPGGAGAAEAAATAPPEAQAPPAPAVASWWRESAGGGTSGGTGGGAMGVQGQGHYLWGPADAAPGAQAPYAGGTATGPVHLGTTAGPWAAPPPGTPGAVRPLPPPRRGAWLGGLVFLAAVVSGLVVMAATWLRYPLGTVLVCTFAVVLAVYGAGWLMSAFFGRLGAGSVVVVVLTTLALAGASVLPRNITTSWTDSTWEPVAAEQVQDRYELGTGRGQLDLSGLALTGDETVRTTVEAGAGQIKVIVPWNAEVIVHTSITAGAYTYNEAPEYESSGGPDHVWGGIRNDQTDTYPPPGGAEAAGTVELTLDMGIGHVEVVRWDRVEPAPEAEIGS</sequence>
<feature type="transmembrane region" description="Helical" evidence="7">
    <location>
        <begin position="117"/>
        <end position="134"/>
    </location>
</feature>
<feature type="transmembrane region" description="Helical" evidence="7">
    <location>
        <begin position="48"/>
        <end position="71"/>
    </location>
</feature>
<feature type="transmembrane region" description="Helical" evidence="7">
    <location>
        <begin position="92"/>
        <end position="111"/>
    </location>
</feature>
<evidence type="ECO:0000256" key="5">
    <source>
        <dbReference type="ARBA" id="ARBA00023136"/>
    </source>
</evidence>
<proteinExistence type="predicted"/>
<organism evidence="9 10">
    <name type="scientific">Streptomyces harbinensis</name>
    <dbReference type="NCBI Taxonomy" id="1176198"/>
    <lineage>
        <taxon>Bacteria</taxon>
        <taxon>Bacillati</taxon>
        <taxon>Actinomycetota</taxon>
        <taxon>Actinomycetes</taxon>
        <taxon>Kitasatosporales</taxon>
        <taxon>Streptomycetaceae</taxon>
        <taxon>Streptomyces</taxon>
    </lineage>
</organism>
<feature type="domain" description="Phage shock protein PspC N-terminal" evidence="8">
    <location>
        <begin position="18"/>
        <end position="72"/>
    </location>
</feature>
<evidence type="ECO:0000256" key="7">
    <source>
        <dbReference type="SAM" id="Phobius"/>
    </source>
</evidence>
<feature type="transmembrane region" description="Helical" evidence="7">
    <location>
        <begin position="284"/>
        <end position="303"/>
    </location>
</feature>
<feature type="region of interest" description="Disordered" evidence="6">
    <location>
        <begin position="144"/>
        <end position="169"/>
    </location>
</feature>
<accession>A0A1I6NTR8</accession>
<dbReference type="Pfam" id="PF04024">
    <property type="entry name" value="PspC"/>
    <property type="match status" value="1"/>
</dbReference>
<evidence type="ECO:0000313" key="10">
    <source>
        <dbReference type="Proteomes" id="UP000198873"/>
    </source>
</evidence>
<reference evidence="10" key="1">
    <citation type="submission" date="2016-10" db="EMBL/GenBank/DDBJ databases">
        <authorList>
            <person name="Varghese N."/>
            <person name="Submissions S."/>
        </authorList>
    </citation>
    <scope>NUCLEOTIDE SEQUENCE [LARGE SCALE GENOMIC DNA]</scope>
    <source>
        <strain evidence="10">CGMCC 4.7047</strain>
    </source>
</reference>
<dbReference type="AlphaFoldDB" id="A0A1I6NTR8"/>
<gene>
    <name evidence="9" type="ORF">SAMN05444716_10134</name>
</gene>
<evidence type="ECO:0000256" key="1">
    <source>
        <dbReference type="ARBA" id="ARBA00004162"/>
    </source>
</evidence>
<comment type="subcellular location">
    <subcellularLocation>
        <location evidence="1">Cell membrane</location>
        <topology evidence="1">Single-pass membrane protein</topology>
    </subcellularLocation>
</comment>
<evidence type="ECO:0000256" key="3">
    <source>
        <dbReference type="ARBA" id="ARBA00022692"/>
    </source>
</evidence>
<keyword evidence="4 7" id="KW-1133">Transmembrane helix</keyword>
<dbReference type="InterPro" id="IPR007168">
    <property type="entry name" value="Phageshock_PspC_N"/>
</dbReference>
<dbReference type="InterPro" id="IPR052027">
    <property type="entry name" value="PspC"/>
</dbReference>
<dbReference type="EMBL" id="FPAB01000001">
    <property type="protein sequence ID" value="SFS31347.1"/>
    <property type="molecule type" value="Genomic_DNA"/>
</dbReference>
<evidence type="ECO:0000256" key="6">
    <source>
        <dbReference type="SAM" id="MobiDB-lite"/>
    </source>
</evidence>